<sequence length="99" mass="10088">MNGSPVAGREVGPPCTLLESISALVDEHDAVAVAHEAAINSALNIGVSVTADARVVVHHSQLSTDKPVFDSAEVTAQTARKLGANSARLAKGIPLKPIG</sequence>
<organism evidence="1 2">
    <name type="scientific">Natronorubrum thiooxidans</name>
    <dbReference type="NCBI Taxonomy" id="308853"/>
    <lineage>
        <taxon>Archaea</taxon>
        <taxon>Methanobacteriati</taxon>
        <taxon>Methanobacteriota</taxon>
        <taxon>Stenosarchaea group</taxon>
        <taxon>Halobacteria</taxon>
        <taxon>Halobacteriales</taxon>
        <taxon>Natrialbaceae</taxon>
        <taxon>Natronorubrum</taxon>
    </lineage>
</organism>
<dbReference type="InterPro" id="IPR010254">
    <property type="entry name" value="B12-dep_deHydtase_bsu"/>
</dbReference>
<dbReference type="RefSeq" id="WP_076610643.1">
    <property type="nucleotide sequence ID" value="NZ_FTNR01000019.1"/>
</dbReference>
<dbReference type="Gene3D" id="3.40.50.10150">
    <property type="entry name" value="B12-dependent dehydatase associated subunit"/>
    <property type="match status" value="1"/>
</dbReference>
<dbReference type="Proteomes" id="UP000185936">
    <property type="component" value="Unassembled WGS sequence"/>
</dbReference>
<dbReference type="SUPFAM" id="SSF52968">
    <property type="entry name" value="B12-dependent dehydatase associated subunit"/>
    <property type="match status" value="1"/>
</dbReference>
<protein>
    <submittedName>
        <fullName evidence="1">Dehydratase medium subunit</fullName>
    </submittedName>
</protein>
<gene>
    <name evidence="1" type="ORF">SAMN05421752_11912</name>
</gene>
<keyword evidence="2" id="KW-1185">Reference proteome</keyword>
<proteinExistence type="predicted"/>
<reference evidence="2" key="1">
    <citation type="submission" date="2017-01" db="EMBL/GenBank/DDBJ databases">
        <authorList>
            <person name="Varghese N."/>
            <person name="Submissions S."/>
        </authorList>
    </citation>
    <scope>NUCLEOTIDE SEQUENCE [LARGE SCALE GENOMIC DNA]</scope>
    <source>
        <strain evidence="2">type strain: HArc-</strain>
    </source>
</reference>
<dbReference type="Pfam" id="PF02288">
    <property type="entry name" value="Dehydratase_MU"/>
    <property type="match status" value="1"/>
</dbReference>
<dbReference type="OrthoDB" id="266765at2157"/>
<evidence type="ECO:0000313" key="1">
    <source>
        <dbReference type="EMBL" id="SIS18076.1"/>
    </source>
</evidence>
<dbReference type="InterPro" id="IPR003208">
    <property type="entry name" value="Dehydtase/Dehydtase_re"/>
</dbReference>
<dbReference type="EMBL" id="FTNR01000019">
    <property type="protein sequence ID" value="SIS18076.1"/>
    <property type="molecule type" value="Genomic_DNA"/>
</dbReference>
<accession>A0A1N7GZX2</accession>
<name>A0A1N7GZX2_9EURY</name>
<dbReference type="AlphaFoldDB" id="A0A1N7GZX2"/>
<evidence type="ECO:0000313" key="2">
    <source>
        <dbReference type="Proteomes" id="UP000185936"/>
    </source>
</evidence>